<evidence type="ECO:0000313" key="4">
    <source>
        <dbReference type="Proteomes" id="UP000055136"/>
    </source>
</evidence>
<evidence type="ECO:0000259" key="2">
    <source>
        <dbReference type="Pfam" id="PF07885"/>
    </source>
</evidence>
<dbReference type="Pfam" id="PF07885">
    <property type="entry name" value="Ion_trans_2"/>
    <property type="match status" value="1"/>
</dbReference>
<keyword evidence="1" id="KW-1133">Transmembrane helix</keyword>
<keyword evidence="1" id="KW-0472">Membrane</keyword>
<feature type="domain" description="Potassium channel" evidence="2">
    <location>
        <begin position="53"/>
        <end position="121"/>
    </location>
</feature>
<protein>
    <recommendedName>
        <fullName evidence="2">Potassium channel domain-containing protein</fullName>
    </recommendedName>
</protein>
<dbReference type="STRING" id="1748243.Tel_06570"/>
<proteinExistence type="predicted"/>
<evidence type="ECO:0000313" key="3">
    <source>
        <dbReference type="EMBL" id="ALP54759.1"/>
    </source>
</evidence>
<accession>A0A0S2THZ1</accession>
<organism evidence="3 4">
    <name type="scientific">Candidatus Tenderia electrophaga</name>
    <dbReference type="NCBI Taxonomy" id="1748243"/>
    <lineage>
        <taxon>Bacteria</taxon>
        <taxon>Pseudomonadati</taxon>
        <taxon>Pseudomonadota</taxon>
        <taxon>Gammaproteobacteria</taxon>
        <taxon>Candidatus Tenderiales</taxon>
        <taxon>Candidatus Tenderiaceae</taxon>
        <taxon>Candidatus Tenderia</taxon>
    </lineage>
</organism>
<reference evidence="3" key="1">
    <citation type="submission" date="2015-10" db="EMBL/GenBank/DDBJ databases">
        <title>Description of Candidatus Tenderia electrophaga gen. nov, sp. nov., an Uncultivated Electroautotroph from a Biocathode Enrichment.</title>
        <authorList>
            <person name="Eddie B.J."/>
            <person name="Malanoski A.P."/>
            <person name="Wang Z."/>
            <person name="Hall R.J."/>
            <person name="Oh S.D."/>
            <person name="Heiner C."/>
            <person name="Lin B."/>
            <person name="Strycharz-Glaven S.M."/>
        </authorList>
    </citation>
    <scope>NUCLEOTIDE SEQUENCE [LARGE SCALE GENOMIC DNA]</scope>
    <source>
        <strain evidence="3">NRL1</strain>
    </source>
</reference>
<feature type="transmembrane region" description="Helical" evidence="1">
    <location>
        <begin position="109"/>
        <end position="126"/>
    </location>
</feature>
<dbReference type="Gene3D" id="1.10.287.70">
    <property type="match status" value="1"/>
</dbReference>
<dbReference type="SUPFAM" id="SSF81324">
    <property type="entry name" value="Voltage-gated potassium channels"/>
    <property type="match status" value="1"/>
</dbReference>
<dbReference type="EMBL" id="CP013099">
    <property type="protein sequence ID" value="ALP54759.1"/>
    <property type="molecule type" value="Genomic_DNA"/>
</dbReference>
<dbReference type="Proteomes" id="UP000055136">
    <property type="component" value="Chromosome"/>
</dbReference>
<dbReference type="AlphaFoldDB" id="A0A0S2THZ1"/>
<keyword evidence="4" id="KW-1185">Reference proteome</keyword>
<gene>
    <name evidence="3" type="ORF">Tel_06570</name>
</gene>
<sequence>MALAVAVVLIHYETLRLTSLSLARLHMSPRQRILVVIGAAFFAHLVEVTLYAASYLALAEVLGAGQISGLPLAGFYDYFYYSMTTYTTLGIGDFAPMEGLRLLTAMESLVGLMMITWSASFTYLAMEKFWKLH</sequence>
<dbReference type="InterPro" id="IPR013099">
    <property type="entry name" value="K_chnl_dom"/>
</dbReference>
<feature type="transmembrane region" description="Helical" evidence="1">
    <location>
        <begin position="33"/>
        <end position="58"/>
    </location>
</feature>
<name>A0A0S2THZ1_9GAMM</name>
<feature type="transmembrane region" description="Helical" evidence="1">
    <location>
        <begin position="78"/>
        <end position="97"/>
    </location>
</feature>
<dbReference type="KEGG" id="tee:Tel_06570"/>
<evidence type="ECO:0000256" key="1">
    <source>
        <dbReference type="SAM" id="Phobius"/>
    </source>
</evidence>
<keyword evidence="1" id="KW-0812">Transmembrane</keyword>